<dbReference type="EMBL" id="QZWG01000008">
    <property type="protein sequence ID" value="RZC00118.1"/>
    <property type="molecule type" value="Genomic_DNA"/>
</dbReference>
<evidence type="ECO:0000256" key="3">
    <source>
        <dbReference type="ARBA" id="ARBA00023125"/>
    </source>
</evidence>
<dbReference type="PANTHER" id="PTHR31920:SF108">
    <property type="entry name" value="B3 DOMAIN-CONTAINING TRANSCRIPTION FACTOR VRN1-LIKE"/>
    <property type="match status" value="1"/>
</dbReference>
<evidence type="ECO:0000256" key="6">
    <source>
        <dbReference type="SAM" id="MobiDB-lite"/>
    </source>
</evidence>
<feature type="region of interest" description="Disordered" evidence="6">
    <location>
        <begin position="137"/>
        <end position="183"/>
    </location>
</feature>
<comment type="subcellular location">
    <subcellularLocation>
        <location evidence="1">Nucleus</location>
    </subcellularLocation>
</comment>
<dbReference type="Pfam" id="PF02362">
    <property type="entry name" value="B3"/>
    <property type="match status" value="2"/>
</dbReference>
<reference evidence="8 9" key="1">
    <citation type="submission" date="2018-09" db="EMBL/GenBank/DDBJ databases">
        <title>A high-quality reference genome of wild soybean provides a powerful tool to mine soybean genomes.</title>
        <authorList>
            <person name="Xie M."/>
            <person name="Chung C.Y.L."/>
            <person name="Li M.-W."/>
            <person name="Wong F.-L."/>
            <person name="Chan T.-F."/>
            <person name="Lam H.-M."/>
        </authorList>
    </citation>
    <scope>NUCLEOTIDE SEQUENCE [LARGE SCALE GENOMIC DNA]</scope>
    <source>
        <strain evidence="9">cv. W05</strain>
        <tissue evidence="8">Hypocotyl of etiolated seedlings</tissue>
    </source>
</reference>
<name>A0A445JP01_GLYSO</name>
<sequence length="288" mass="33172">MLGMTSKLNHRDDGSNGDSASKPIHFLRIMHPDNLLQGKLRLPAEFVNKYGKHLSNTMFLKLPNGAEWRVNLEKRDGRVWFQEGWKKFVEHHSLAHGHLLVFKYDGTFHFHVLIFDPSANEIDYPVNKANHKRVRISSEEIQPPTTCKTSGNKRSNSNLQDNAFHQKVRDHKGRYESPSEGKRNMEAAGSISFTVRMKSSSKQHMYLPKDSLKGYIKGGEQYVKLLVGERSWRVKLVHYKNRSSCFFSANWPAFARENDLKEGDACWFQLLNSSDDIVMNVTISREGH</sequence>
<dbReference type="SMART" id="SM01019">
    <property type="entry name" value="B3"/>
    <property type="match status" value="2"/>
</dbReference>
<accession>A0A445JP01</accession>
<proteinExistence type="predicted"/>
<evidence type="ECO:0000259" key="7">
    <source>
        <dbReference type="PROSITE" id="PS50863"/>
    </source>
</evidence>
<dbReference type="InterPro" id="IPR003340">
    <property type="entry name" value="B3_DNA-bd"/>
</dbReference>
<dbReference type="AlphaFoldDB" id="A0A445JP01"/>
<organism evidence="8 9">
    <name type="scientific">Glycine soja</name>
    <name type="common">Wild soybean</name>
    <dbReference type="NCBI Taxonomy" id="3848"/>
    <lineage>
        <taxon>Eukaryota</taxon>
        <taxon>Viridiplantae</taxon>
        <taxon>Streptophyta</taxon>
        <taxon>Embryophyta</taxon>
        <taxon>Tracheophyta</taxon>
        <taxon>Spermatophyta</taxon>
        <taxon>Magnoliopsida</taxon>
        <taxon>eudicotyledons</taxon>
        <taxon>Gunneridae</taxon>
        <taxon>Pentapetalae</taxon>
        <taxon>rosids</taxon>
        <taxon>fabids</taxon>
        <taxon>Fabales</taxon>
        <taxon>Fabaceae</taxon>
        <taxon>Papilionoideae</taxon>
        <taxon>50 kb inversion clade</taxon>
        <taxon>NPAAA clade</taxon>
        <taxon>indigoferoid/millettioid clade</taxon>
        <taxon>Phaseoleae</taxon>
        <taxon>Glycine</taxon>
        <taxon>Glycine subgen. Soja</taxon>
    </lineage>
</organism>
<feature type="compositionally biased region" description="Polar residues" evidence="6">
    <location>
        <begin position="139"/>
        <end position="163"/>
    </location>
</feature>
<dbReference type="CDD" id="cd10017">
    <property type="entry name" value="B3_DNA"/>
    <property type="match status" value="2"/>
</dbReference>
<evidence type="ECO:0000256" key="1">
    <source>
        <dbReference type="ARBA" id="ARBA00004123"/>
    </source>
</evidence>
<keyword evidence="9" id="KW-1185">Reference proteome</keyword>
<protein>
    <submittedName>
        <fullName evidence="8">B3 domain-containing transcription factor VRN1</fullName>
    </submittedName>
</protein>
<feature type="compositionally biased region" description="Basic and acidic residues" evidence="6">
    <location>
        <begin position="173"/>
        <end position="183"/>
    </location>
</feature>
<gene>
    <name evidence="8" type="ORF">D0Y65_022473</name>
</gene>
<dbReference type="GO" id="GO:0005634">
    <property type="term" value="C:nucleus"/>
    <property type="evidence" value="ECO:0007669"/>
    <property type="project" value="UniProtKB-SubCell"/>
</dbReference>
<dbReference type="InterPro" id="IPR015300">
    <property type="entry name" value="DNA-bd_pseudobarrel_sf"/>
</dbReference>
<dbReference type="PANTHER" id="PTHR31920">
    <property type="entry name" value="B3 DOMAIN-CONTAINING"/>
    <property type="match status" value="1"/>
</dbReference>
<evidence type="ECO:0000256" key="5">
    <source>
        <dbReference type="ARBA" id="ARBA00023242"/>
    </source>
</evidence>
<keyword evidence="3" id="KW-0238">DNA-binding</keyword>
<dbReference type="InterPro" id="IPR050655">
    <property type="entry name" value="Plant_B3_domain"/>
</dbReference>
<keyword evidence="2" id="KW-0805">Transcription regulation</keyword>
<dbReference type="GO" id="GO:0003677">
    <property type="term" value="F:DNA binding"/>
    <property type="evidence" value="ECO:0007669"/>
    <property type="project" value="UniProtKB-KW"/>
</dbReference>
<comment type="caution">
    <text evidence="8">The sequence shown here is derived from an EMBL/GenBank/DDBJ whole genome shotgun (WGS) entry which is preliminary data.</text>
</comment>
<evidence type="ECO:0000256" key="2">
    <source>
        <dbReference type="ARBA" id="ARBA00023015"/>
    </source>
</evidence>
<evidence type="ECO:0000256" key="4">
    <source>
        <dbReference type="ARBA" id="ARBA00023163"/>
    </source>
</evidence>
<feature type="domain" description="TF-B3" evidence="7">
    <location>
        <begin position="190"/>
        <end position="287"/>
    </location>
</feature>
<dbReference type="Gramene" id="XM_028391395.1">
    <property type="protein sequence ID" value="XP_028247196.1"/>
    <property type="gene ID" value="LOC114424536"/>
</dbReference>
<dbReference type="PROSITE" id="PS50863">
    <property type="entry name" value="B3"/>
    <property type="match status" value="2"/>
</dbReference>
<keyword evidence="4" id="KW-0804">Transcription</keyword>
<dbReference type="Proteomes" id="UP000289340">
    <property type="component" value="Chromosome 8"/>
</dbReference>
<dbReference type="SUPFAM" id="SSF101936">
    <property type="entry name" value="DNA-binding pseudobarrel domain"/>
    <property type="match status" value="2"/>
</dbReference>
<feature type="domain" description="TF-B3" evidence="7">
    <location>
        <begin position="25"/>
        <end position="118"/>
    </location>
</feature>
<evidence type="ECO:0000313" key="9">
    <source>
        <dbReference type="Proteomes" id="UP000289340"/>
    </source>
</evidence>
<evidence type="ECO:0000313" key="8">
    <source>
        <dbReference type="EMBL" id="RZC00118.1"/>
    </source>
</evidence>
<keyword evidence="5" id="KW-0539">Nucleus</keyword>
<dbReference type="Gene3D" id="2.40.330.10">
    <property type="entry name" value="DNA-binding pseudobarrel domain"/>
    <property type="match status" value="2"/>
</dbReference>